<protein>
    <submittedName>
        <fullName evidence="1">Xylulokinase</fullName>
    </submittedName>
</protein>
<proteinExistence type="predicted"/>
<dbReference type="AlphaFoldDB" id="A0A430RDB7"/>
<keyword evidence="1" id="KW-0418">Kinase</keyword>
<gene>
    <name evidence="1" type="ORF">CSW45_03405</name>
</gene>
<evidence type="ECO:0000313" key="1">
    <source>
        <dbReference type="EMBL" id="RTH05400.1"/>
    </source>
</evidence>
<evidence type="ECO:0000313" key="2">
    <source>
        <dbReference type="Proteomes" id="UP000286910"/>
    </source>
</evidence>
<comment type="caution">
    <text evidence="1">The sequence shown here is derived from an EMBL/GenBank/DDBJ whole genome shotgun (WGS) entry which is preliminary data.</text>
</comment>
<dbReference type="GO" id="GO:0016301">
    <property type="term" value="F:kinase activity"/>
    <property type="evidence" value="ECO:0007669"/>
    <property type="project" value="UniProtKB-KW"/>
</dbReference>
<feature type="non-terminal residue" evidence="1">
    <location>
        <position position="1"/>
    </location>
</feature>
<dbReference type="Proteomes" id="UP000286910">
    <property type="component" value="Unassembled WGS sequence"/>
</dbReference>
<keyword evidence="1" id="KW-0808">Transferase</keyword>
<accession>A0A430RDB7</accession>
<reference evidence="1 2" key="1">
    <citation type="journal article" date="2019" name="Extremophiles">
        <title>Biogeography of thermophiles and predominance of Thermus scotoductus in domestic water heaters.</title>
        <authorList>
            <person name="Wilpiszeski R.L."/>
            <person name="Zhang Z."/>
            <person name="House C.H."/>
        </authorList>
    </citation>
    <scope>NUCLEOTIDE SEQUENCE [LARGE SCALE GENOMIC DNA]</scope>
    <source>
        <strain evidence="1 2">32_S32</strain>
    </source>
</reference>
<organism evidence="1 2">
    <name type="scientific">Thermus scotoductus</name>
    <dbReference type="NCBI Taxonomy" id="37636"/>
    <lineage>
        <taxon>Bacteria</taxon>
        <taxon>Thermotogati</taxon>
        <taxon>Deinococcota</taxon>
        <taxon>Deinococci</taxon>
        <taxon>Thermales</taxon>
        <taxon>Thermaceae</taxon>
        <taxon>Thermus</taxon>
    </lineage>
</organism>
<sequence>EGAARGAALLALVGAGVYRDLGEALRATALPEREGPEPEEGIAGLLPGYEAWVNQLLTAYRGRG</sequence>
<name>A0A430RDB7_THESC</name>
<dbReference type="EMBL" id="PELR01000076">
    <property type="protein sequence ID" value="RTH05400.1"/>
    <property type="molecule type" value="Genomic_DNA"/>
</dbReference>
<dbReference type="Gene3D" id="3.30.420.40">
    <property type="match status" value="1"/>
</dbReference>